<dbReference type="InterPro" id="IPR050934">
    <property type="entry name" value="ITIH"/>
</dbReference>
<reference evidence="1 2" key="1">
    <citation type="submission" date="2022-12" db="EMBL/GenBank/DDBJ databases">
        <title>Chromosome-level genome of Tegillarca granosa.</title>
        <authorList>
            <person name="Kim J."/>
        </authorList>
    </citation>
    <scope>NUCLEOTIDE SEQUENCE [LARGE SCALE GENOMIC DNA]</scope>
    <source>
        <strain evidence="1">Teg-2019</strain>
        <tissue evidence="1">Adductor muscle</tissue>
    </source>
</reference>
<organism evidence="1 2">
    <name type="scientific">Tegillarca granosa</name>
    <name type="common">Malaysian cockle</name>
    <name type="synonym">Anadara granosa</name>
    <dbReference type="NCBI Taxonomy" id="220873"/>
    <lineage>
        <taxon>Eukaryota</taxon>
        <taxon>Metazoa</taxon>
        <taxon>Spiralia</taxon>
        <taxon>Lophotrochozoa</taxon>
        <taxon>Mollusca</taxon>
        <taxon>Bivalvia</taxon>
        <taxon>Autobranchia</taxon>
        <taxon>Pteriomorphia</taxon>
        <taxon>Arcoida</taxon>
        <taxon>Arcoidea</taxon>
        <taxon>Arcidae</taxon>
        <taxon>Tegillarca</taxon>
    </lineage>
</organism>
<evidence type="ECO:0000313" key="1">
    <source>
        <dbReference type="EMBL" id="KAJ8301349.1"/>
    </source>
</evidence>
<feature type="non-terminal residue" evidence="1">
    <location>
        <position position="166"/>
    </location>
</feature>
<proteinExistence type="predicted"/>
<dbReference type="Proteomes" id="UP001217089">
    <property type="component" value="Unassembled WGS sequence"/>
</dbReference>
<dbReference type="EMBL" id="JARBDR010000918">
    <property type="protein sequence ID" value="KAJ8301349.1"/>
    <property type="molecule type" value="Genomic_DNA"/>
</dbReference>
<evidence type="ECO:0000313" key="2">
    <source>
        <dbReference type="Proteomes" id="UP001217089"/>
    </source>
</evidence>
<name>A0ABQ9EA70_TEGGR</name>
<dbReference type="PANTHER" id="PTHR10338">
    <property type="entry name" value="INTER-ALPHA-TRYPSIN INHIBITOR HEAVY CHAIN FAMILY MEMBER"/>
    <property type="match status" value="1"/>
</dbReference>
<gene>
    <name evidence="1" type="ORF">KUTeg_020336</name>
</gene>
<comment type="caution">
    <text evidence="1">The sequence shown here is derived from an EMBL/GenBank/DDBJ whole genome shotgun (WGS) entry which is preliminary data.</text>
</comment>
<keyword evidence="2" id="KW-1185">Reference proteome</keyword>
<protein>
    <submittedName>
        <fullName evidence="1">Uncharacterized protein</fullName>
    </submittedName>
</protein>
<accession>A0ABQ9EA70</accession>
<dbReference type="PANTHER" id="PTHR10338:SF108">
    <property type="entry name" value="INTER-ALPHA-TRYPSIN INHIBITOR HEAVY CHAIN H4-LIKE PROTEIN"/>
    <property type="match status" value="1"/>
</dbReference>
<sequence>MVYHFIIKALVFIFQTKGDKQVLSREFLQRNKGIYKHMIYIDPGQIVDDLRVDVSLKETRPITTLRVPPLTSSVLQQSDSTAGNSEATIVKPTPNTAEIDFRSSVEDQKRRSSQGISGQFAVEYDIEREHDVGDMLVITKTINEINYFRAVGAKCLQPAISFAAVL</sequence>